<keyword evidence="3 5" id="KW-1133">Transmembrane helix</keyword>
<dbReference type="PANTHER" id="PTHR23507:SF37">
    <property type="entry name" value="GH08173P"/>
    <property type="match status" value="1"/>
</dbReference>
<protein>
    <submittedName>
        <fullName evidence="6">Uncharacterized protein</fullName>
    </submittedName>
</protein>
<keyword evidence="4 5" id="KW-0472">Membrane</keyword>
<evidence type="ECO:0000313" key="6">
    <source>
        <dbReference type="EMBL" id="KAK2574710.1"/>
    </source>
</evidence>
<evidence type="ECO:0000256" key="2">
    <source>
        <dbReference type="ARBA" id="ARBA00022692"/>
    </source>
</evidence>
<dbReference type="Gene3D" id="1.20.1250.20">
    <property type="entry name" value="MFS general substrate transporter like domains"/>
    <property type="match status" value="1"/>
</dbReference>
<keyword evidence="2 5" id="KW-0812">Transmembrane</keyword>
<dbReference type="GO" id="GO:0016020">
    <property type="term" value="C:membrane"/>
    <property type="evidence" value="ECO:0007669"/>
    <property type="project" value="UniProtKB-SubCell"/>
</dbReference>
<dbReference type="Pfam" id="PF07690">
    <property type="entry name" value="MFS_1"/>
    <property type="match status" value="1"/>
</dbReference>
<feature type="transmembrane region" description="Helical" evidence="5">
    <location>
        <begin position="422"/>
        <end position="444"/>
    </location>
</feature>
<dbReference type="PROSITE" id="PS00216">
    <property type="entry name" value="SUGAR_TRANSPORT_1"/>
    <property type="match status" value="1"/>
</dbReference>
<feature type="transmembrane region" description="Helical" evidence="5">
    <location>
        <begin position="380"/>
        <end position="401"/>
    </location>
</feature>
<evidence type="ECO:0000256" key="3">
    <source>
        <dbReference type="ARBA" id="ARBA00022989"/>
    </source>
</evidence>
<feature type="transmembrane region" description="Helical" evidence="5">
    <location>
        <begin position="108"/>
        <end position="130"/>
    </location>
</feature>
<dbReference type="InterPro" id="IPR005829">
    <property type="entry name" value="Sugar_transporter_CS"/>
</dbReference>
<sequence length="567" mass="62991">MLVQKSMTSFLEINSLMGNLISLLVALVVARFSDRFGRKILLIVGLAGRLIYTNGLLIVSLLPTLNVYFVSIFATLPSSFFGGETFIFSNAFAYIADTTTLKNRSSRILILELAYLTAIPVGLNCGVFFFDSVFSRSYALMFVSNIAITAIALIYALFRLEYTTMEDRIYDSFGPVVIVASSGHTNAAGRRNRRRPLFDLNCCAITETLTRIFCGKLSSRKEIELVDDASARRDVRDGTSLPDKTNDEGAEDTNHLTVESNRAVNFLPTTLPSSRSSMESHLFRKKLWLLLACTSFYAFHRSERNVTYMYTQVVFDWNMQQFTFYKTILSICFLNGILLFAILVRVTPSRLRDEYVVVVGCISHICGRFCYMGARTQQVFLVGGIVSGLGPTAAACIKSLVSKITPFEMRGALMARAFDLSYFYSLTVVTQMACIICVVTYAYLDYRWPASSSVSSRPIFPSSRSSSRSASSISLAPMFLSQSNNNGVAGVCNEYYDRDGTAFVAAKRNQSLRSDDSTTIVSSLSLSNETPSSNASSLFSASYRPLPNAVREELFNRLTALSRETYV</sequence>
<dbReference type="InterPro" id="IPR011701">
    <property type="entry name" value="MFS"/>
</dbReference>
<evidence type="ECO:0000256" key="4">
    <source>
        <dbReference type="ARBA" id="ARBA00023136"/>
    </source>
</evidence>
<dbReference type="Proteomes" id="UP001258017">
    <property type="component" value="Unassembled WGS sequence"/>
</dbReference>
<dbReference type="GO" id="GO:0022857">
    <property type="term" value="F:transmembrane transporter activity"/>
    <property type="evidence" value="ECO:0007669"/>
    <property type="project" value="InterPro"/>
</dbReference>
<feature type="transmembrane region" description="Helical" evidence="5">
    <location>
        <begin position="68"/>
        <end position="96"/>
    </location>
</feature>
<evidence type="ECO:0000256" key="1">
    <source>
        <dbReference type="ARBA" id="ARBA00004141"/>
    </source>
</evidence>
<proteinExistence type="predicted"/>
<reference evidence="6" key="1">
    <citation type="submission" date="2021-08" db="EMBL/GenBank/DDBJ databases">
        <authorList>
            <person name="Misof B."/>
            <person name="Oliver O."/>
            <person name="Podsiadlowski L."/>
            <person name="Donath A."/>
            <person name="Peters R."/>
            <person name="Mayer C."/>
            <person name="Rust J."/>
            <person name="Gunkel S."/>
            <person name="Lesny P."/>
            <person name="Martin S."/>
            <person name="Oeyen J.P."/>
            <person name="Petersen M."/>
            <person name="Panagiotis P."/>
            <person name="Wilbrandt J."/>
            <person name="Tanja T."/>
        </authorList>
    </citation>
    <scope>NUCLEOTIDE SEQUENCE</scope>
    <source>
        <strain evidence="6">GBR_01_08_01A</strain>
        <tissue evidence="6">Thorax + abdomen</tissue>
    </source>
</reference>
<dbReference type="AlphaFoldDB" id="A0AAD9R7Z0"/>
<dbReference type="PANTHER" id="PTHR23507">
    <property type="entry name" value="ZGC:174356"/>
    <property type="match status" value="1"/>
</dbReference>
<dbReference type="SUPFAM" id="SSF103473">
    <property type="entry name" value="MFS general substrate transporter"/>
    <property type="match status" value="1"/>
</dbReference>
<feature type="transmembrane region" description="Helical" evidence="5">
    <location>
        <begin position="136"/>
        <end position="158"/>
    </location>
</feature>
<dbReference type="EMBL" id="JAIFRP010005184">
    <property type="protein sequence ID" value="KAK2574710.1"/>
    <property type="molecule type" value="Genomic_DNA"/>
</dbReference>
<reference evidence="6" key="2">
    <citation type="journal article" date="2023" name="Commun. Biol.">
        <title>Intrasexual cuticular hydrocarbon dimorphism in a wasp sheds light on hydrocarbon biosynthesis genes in Hymenoptera.</title>
        <authorList>
            <person name="Moris V.C."/>
            <person name="Podsiadlowski L."/>
            <person name="Martin S."/>
            <person name="Oeyen J.P."/>
            <person name="Donath A."/>
            <person name="Petersen M."/>
            <person name="Wilbrandt J."/>
            <person name="Misof B."/>
            <person name="Liedtke D."/>
            <person name="Thamm M."/>
            <person name="Scheiner R."/>
            <person name="Schmitt T."/>
            <person name="Niehuis O."/>
        </authorList>
    </citation>
    <scope>NUCLEOTIDE SEQUENCE</scope>
    <source>
        <strain evidence="6">GBR_01_08_01A</strain>
    </source>
</reference>
<name>A0AAD9R7Z0_9HYME</name>
<keyword evidence="7" id="KW-1185">Reference proteome</keyword>
<dbReference type="InterPro" id="IPR036259">
    <property type="entry name" value="MFS_trans_sf"/>
</dbReference>
<gene>
    <name evidence="6" type="ORF">KPH14_013100</name>
</gene>
<accession>A0AAD9R7Z0</accession>
<feature type="transmembrane region" description="Helical" evidence="5">
    <location>
        <begin position="40"/>
        <end position="62"/>
    </location>
</feature>
<evidence type="ECO:0000256" key="5">
    <source>
        <dbReference type="SAM" id="Phobius"/>
    </source>
</evidence>
<comment type="subcellular location">
    <subcellularLocation>
        <location evidence="1">Membrane</location>
        <topology evidence="1">Multi-pass membrane protein</topology>
    </subcellularLocation>
</comment>
<feature type="transmembrane region" description="Helical" evidence="5">
    <location>
        <begin position="16"/>
        <end position="33"/>
    </location>
</feature>
<comment type="caution">
    <text evidence="6">The sequence shown here is derived from an EMBL/GenBank/DDBJ whole genome shotgun (WGS) entry which is preliminary data.</text>
</comment>
<evidence type="ECO:0000313" key="7">
    <source>
        <dbReference type="Proteomes" id="UP001258017"/>
    </source>
</evidence>
<feature type="transmembrane region" description="Helical" evidence="5">
    <location>
        <begin position="322"/>
        <end position="343"/>
    </location>
</feature>
<organism evidence="6 7">
    <name type="scientific">Odynerus spinipes</name>
    <dbReference type="NCBI Taxonomy" id="1348599"/>
    <lineage>
        <taxon>Eukaryota</taxon>
        <taxon>Metazoa</taxon>
        <taxon>Ecdysozoa</taxon>
        <taxon>Arthropoda</taxon>
        <taxon>Hexapoda</taxon>
        <taxon>Insecta</taxon>
        <taxon>Pterygota</taxon>
        <taxon>Neoptera</taxon>
        <taxon>Endopterygota</taxon>
        <taxon>Hymenoptera</taxon>
        <taxon>Apocrita</taxon>
        <taxon>Aculeata</taxon>
        <taxon>Vespoidea</taxon>
        <taxon>Vespidae</taxon>
        <taxon>Eumeninae</taxon>
        <taxon>Odynerus</taxon>
    </lineage>
</organism>